<proteinExistence type="predicted"/>
<protein>
    <submittedName>
        <fullName evidence="1">Uncharacterized protein</fullName>
    </submittedName>
</protein>
<name>A0A3P6SJQ8_CYLGO</name>
<keyword evidence="2" id="KW-1185">Reference proteome</keyword>
<reference evidence="1 2" key="1">
    <citation type="submission" date="2018-11" db="EMBL/GenBank/DDBJ databases">
        <authorList>
            <consortium name="Pathogen Informatics"/>
        </authorList>
    </citation>
    <scope>NUCLEOTIDE SEQUENCE [LARGE SCALE GENOMIC DNA]</scope>
</reference>
<sequence length="120" mass="14684">MRTKKKVMSRLLLRTLPKPIANLERKHFAPENQMAHFVYLFRRILCMRCSTNTQKRNHFHIAMKNTFLWRQLQIRRISPNHLSHWSKQISNWKIAQWARMKWSRSRSSPFLVEKLTQPQM</sequence>
<dbReference type="EMBL" id="UYRV01006852">
    <property type="protein sequence ID" value="VDK54058.1"/>
    <property type="molecule type" value="Genomic_DNA"/>
</dbReference>
<evidence type="ECO:0000313" key="1">
    <source>
        <dbReference type="EMBL" id="VDK54058.1"/>
    </source>
</evidence>
<organism evidence="1 2">
    <name type="scientific">Cylicostephanus goldi</name>
    <name type="common">Nematode worm</name>
    <dbReference type="NCBI Taxonomy" id="71465"/>
    <lineage>
        <taxon>Eukaryota</taxon>
        <taxon>Metazoa</taxon>
        <taxon>Ecdysozoa</taxon>
        <taxon>Nematoda</taxon>
        <taxon>Chromadorea</taxon>
        <taxon>Rhabditida</taxon>
        <taxon>Rhabditina</taxon>
        <taxon>Rhabditomorpha</taxon>
        <taxon>Strongyloidea</taxon>
        <taxon>Strongylidae</taxon>
        <taxon>Cylicostephanus</taxon>
    </lineage>
</organism>
<accession>A0A3P6SJQ8</accession>
<dbReference type="AlphaFoldDB" id="A0A3P6SJQ8"/>
<gene>
    <name evidence="1" type="ORF">CGOC_LOCUS2877</name>
</gene>
<evidence type="ECO:0000313" key="2">
    <source>
        <dbReference type="Proteomes" id="UP000271889"/>
    </source>
</evidence>
<dbReference type="Proteomes" id="UP000271889">
    <property type="component" value="Unassembled WGS sequence"/>
</dbReference>